<evidence type="ECO:0000256" key="6">
    <source>
        <dbReference type="ARBA" id="ARBA00022438"/>
    </source>
</evidence>
<evidence type="ECO:0000256" key="5">
    <source>
        <dbReference type="ARBA" id="ARBA00012567"/>
    </source>
</evidence>
<dbReference type="InterPro" id="IPR001930">
    <property type="entry name" value="Peptidase_M1"/>
</dbReference>
<dbReference type="Gene3D" id="2.60.40.1730">
    <property type="entry name" value="tricorn interacting facor f3 domain"/>
    <property type="match status" value="1"/>
</dbReference>
<evidence type="ECO:0000256" key="7">
    <source>
        <dbReference type="ARBA" id="ARBA00022475"/>
    </source>
</evidence>
<evidence type="ECO:0000256" key="4">
    <source>
        <dbReference type="ARBA" id="ARBA00011748"/>
    </source>
</evidence>
<keyword evidence="11" id="KW-0378">Hydrolase</keyword>
<dbReference type="EC" id="3.4.11.7" evidence="5"/>
<keyword evidence="16" id="KW-0482">Metalloprotease</keyword>
<dbReference type="Pfam" id="PF01433">
    <property type="entry name" value="Peptidase_M1"/>
    <property type="match status" value="1"/>
</dbReference>
<gene>
    <name evidence="27" type="ORF">BV898_17854</name>
</gene>
<dbReference type="PANTHER" id="PTHR11533:SF276">
    <property type="entry name" value="GLUTAMYL AMINOPEPTIDASE"/>
    <property type="match status" value="1"/>
</dbReference>
<dbReference type="SUPFAM" id="SSF63737">
    <property type="entry name" value="Leukotriene A4 hydrolase N-terminal domain"/>
    <property type="match status" value="1"/>
</dbReference>
<evidence type="ECO:0000256" key="11">
    <source>
        <dbReference type="ARBA" id="ARBA00022801"/>
    </source>
</evidence>
<reference evidence="28" key="1">
    <citation type="submission" date="2017-01" db="EMBL/GenBank/DDBJ databases">
        <title>Comparative genomics of anhydrobiosis in the tardigrade Hypsibius dujardini.</title>
        <authorList>
            <person name="Yoshida Y."/>
            <person name="Koutsovoulos G."/>
            <person name="Laetsch D."/>
            <person name="Stevens L."/>
            <person name="Kumar S."/>
            <person name="Horikawa D."/>
            <person name="Ishino K."/>
            <person name="Komine S."/>
            <person name="Tomita M."/>
            <person name="Blaxter M."/>
            <person name="Arakawa K."/>
        </authorList>
    </citation>
    <scope>NUCLEOTIDE SEQUENCE [LARGE SCALE GENOMIC DNA]</scope>
    <source>
        <strain evidence="28">Z151</strain>
    </source>
</reference>
<evidence type="ECO:0000259" key="25">
    <source>
        <dbReference type="Pfam" id="PF11838"/>
    </source>
</evidence>
<feature type="domain" description="Peptidase M1 membrane alanine aminopeptidase" evidence="24">
    <location>
        <begin position="384"/>
        <end position="608"/>
    </location>
</feature>
<dbReference type="CDD" id="cd09601">
    <property type="entry name" value="M1_APN-Q_like"/>
    <property type="match status" value="1"/>
</dbReference>
<evidence type="ECO:0000256" key="21">
    <source>
        <dbReference type="PIRSR" id="PIRSR634016-3"/>
    </source>
</evidence>
<evidence type="ECO:0000256" key="23">
    <source>
        <dbReference type="SAM" id="Phobius"/>
    </source>
</evidence>
<comment type="subunit">
    <text evidence="4">Homodimer; disulfide-linked.</text>
</comment>
<keyword evidence="14" id="KW-0735">Signal-anchor</keyword>
<feature type="domain" description="Aminopeptidase N-like N-terminal" evidence="26">
    <location>
        <begin position="117"/>
        <end position="343"/>
    </location>
</feature>
<evidence type="ECO:0000256" key="1">
    <source>
        <dbReference type="ARBA" id="ARBA00001703"/>
    </source>
</evidence>
<protein>
    <recommendedName>
        <fullName evidence="5">glutamyl aminopeptidase</fullName>
        <ecNumber evidence="5">3.4.11.7</ecNumber>
    </recommendedName>
</protein>
<comment type="caution">
    <text evidence="27">The sequence shown here is derived from an EMBL/GenBank/DDBJ whole genome shotgun (WGS) entry which is preliminary data.</text>
</comment>
<dbReference type="GO" id="GO:0042277">
    <property type="term" value="F:peptide binding"/>
    <property type="evidence" value="ECO:0007669"/>
    <property type="project" value="TreeGrafter"/>
</dbReference>
<keyword evidence="12 21" id="KW-0862">Zinc</keyword>
<keyword evidence="18" id="KW-1015">Disulfide bond</keyword>
<evidence type="ECO:0000256" key="13">
    <source>
        <dbReference type="ARBA" id="ARBA00022837"/>
    </source>
</evidence>
<feature type="domain" description="ERAP1-like C-terminal" evidence="25">
    <location>
        <begin position="707"/>
        <end position="1038"/>
    </location>
</feature>
<feature type="binding site" evidence="21">
    <location>
        <position position="456"/>
    </location>
    <ligand>
        <name>Zn(2+)</name>
        <dbReference type="ChEBI" id="CHEBI:29105"/>
        <note>catalytic</note>
    </ligand>
</feature>
<dbReference type="GO" id="GO:0043171">
    <property type="term" value="P:peptide catabolic process"/>
    <property type="evidence" value="ECO:0007669"/>
    <property type="project" value="TreeGrafter"/>
</dbReference>
<accession>A0A9X6NPH1</accession>
<evidence type="ECO:0000259" key="26">
    <source>
        <dbReference type="Pfam" id="PF17900"/>
    </source>
</evidence>
<dbReference type="GO" id="GO:0006508">
    <property type="term" value="P:proteolysis"/>
    <property type="evidence" value="ECO:0007669"/>
    <property type="project" value="UniProtKB-KW"/>
</dbReference>
<evidence type="ECO:0000256" key="15">
    <source>
        <dbReference type="ARBA" id="ARBA00022989"/>
    </source>
</evidence>
<feature type="binding site" evidence="21">
    <location>
        <position position="460"/>
    </location>
    <ligand>
        <name>Zn(2+)</name>
        <dbReference type="ChEBI" id="CHEBI:29105"/>
        <note>catalytic</note>
    </ligand>
</feature>
<evidence type="ECO:0000256" key="16">
    <source>
        <dbReference type="ARBA" id="ARBA00023049"/>
    </source>
</evidence>
<dbReference type="GO" id="GO:0004230">
    <property type="term" value="F:glutamyl aminopeptidase activity"/>
    <property type="evidence" value="ECO:0007669"/>
    <property type="project" value="UniProtKB-EC"/>
</dbReference>
<keyword evidence="8" id="KW-0645">Protease</keyword>
<dbReference type="InterPro" id="IPR014782">
    <property type="entry name" value="Peptidase_M1_dom"/>
</dbReference>
<dbReference type="Gene3D" id="1.25.50.20">
    <property type="match status" value="1"/>
</dbReference>
<comment type="similarity">
    <text evidence="3">Belongs to the peptidase M1 family.</text>
</comment>
<evidence type="ECO:0000256" key="14">
    <source>
        <dbReference type="ARBA" id="ARBA00022968"/>
    </source>
</evidence>
<dbReference type="PANTHER" id="PTHR11533">
    <property type="entry name" value="PROTEASE M1 ZINC METALLOPROTEASE"/>
    <property type="match status" value="1"/>
</dbReference>
<keyword evidence="10 21" id="KW-0479">Metal-binding</keyword>
<dbReference type="InterPro" id="IPR042097">
    <property type="entry name" value="Aminopeptidase_N-like_N_sf"/>
</dbReference>
<evidence type="ECO:0000256" key="20">
    <source>
        <dbReference type="PIRSR" id="PIRSR634016-1"/>
    </source>
</evidence>
<dbReference type="EMBL" id="MTYJ01000320">
    <property type="protein sequence ID" value="OWA53424.1"/>
    <property type="molecule type" value="Genomic_DNA"/>
</dbReference>
<keyword evidence="9 23" id="KW-0812">Transmembrane</keyword>
<evidence type="ECO:0000256" key="10">
    <source>
        <dbReference type="ARBA" id="ARBA00022723"/>
    </source>
</evidence>
<evidence type="ECO:0000256" key="19">
    <source>
        <dbReference type="ARBA" id="ARBA00023180"/>
    </source>
</evidence>
<dbReference type="GO" id="GO:0070006">
    <property type="term" value="F:metalloaminopeptidase activity"/>
    <property type="evidence" value="ECO:0007669"/>
    <property type="project" value="TreeGrafter"/>
</dbReference>
<organism evidence="27 28">
    <name type="scientific">Hypsibius exemplaris</name>
    <name type="common">Freshwater tardigrade</name>
    <dbReference type="NCBI Taxonomy" id="2072580"/>
    <lineage>
        <taxon>Eukaryota</taxon>
        <taxon>Metazoa</taxon>
        <taxon>Ecdysozoa</taxon>
        <taxon>Tardigrada</taxon>
        <taxon>Eutardigrada</taxon>
        <taxon>Parachela</taxon>
        <taxon>Hypsibioidea</taxon>
        <taxon>Hypsibiidae</taxon>
        <taxon>Hypsibius</taxon>
    </lineage>
</organism>
<keyword evidence="17 23" id="KW-0472">Membrane</keyword>
<evidence type="ECO:0000256" key="18">
    <source>
        <dbReference type="ARBA" id="ARBA00023157"/>
    </source>
</evidence>
<evidence type="ECO:0000256" key="17">
    <source>
        <dbReference type="ARBA" id="ARBA00023136"/>
    </source>
</evidence>
<evidence type="ECO:0000313" key="27">
    <source>
        <dbReference type="EMBL" id="OWA53424.1"/>
    </source>
</evidence>
<dbReference type="InterPro" id="IPR050344">
    <property type="entry name" value="Peptidase_M1_aminopeptidases"/>
</dbReference>
<dbReference type="InterPro" id="IPR027268">
    <property type="entry name" value="Peptidase_M4/M1_CTD_sf"/>
</dbReference>
<keyword evidence="13" id="KW-0106">Calcium</keyword>
<feature type="active site" description="Proton acceptor" evidence="20">
    <location>
        <position position="457"/>
    </location>
</feature>
<dbReference type="Pfam" id="PF11838">
    <property type="entry name" value="ERAP1_C"/>
    <property type="match status" value="1"/>
</dbReference>
<keyword evidence="15 23" id="KW-1133">Transmembrane helix</keyword>
<name>A0A9X6NPH1_HYPEX</name>
<dbReference type="AlphaFoldDB" id="A0A9X6NPH1"/>
<keyword evidence="7" id="KW-1003">Cell membrane</keyword>
<evidence type="ECO:0000256" key="9">
    <source>
        <dbReference type="ARBA" id="ARBA00022692"/>
    </source>
</evidence>
<comment type="catalytic activity">
    <reaction evidence="1">
        <text>Release of N-terminal glutamate (and to a lesser extent aspartate) from a peptide.</text>
        <dbReference type="EC" id="3.4.11.7"/>
    </reaction>
</comment>
<feature type="site" description="Transition state stabilizer" evidence="22">
    <location>
        <position position="543"/>
    </location>
</feature>
<comment type="subcellular location">
    <subcellularLocation>
        <location evidence="2">Cell membrane</location>
        <topology evidence="2">Single-pass type II membrane protein</topology>
    </subcellularLocation>
</comment>
<evidence type="ECO:0000256" key="8">
    <source>
        <dbReference type="ARBA" id="ARBA00022670"/>
    </source>
</evidence>
<dbReference type="Gene3D" id="2.60.40.1910">
    <property type="match status" value="1"/>
</dbReference>
<dbReference type="InterPro" id="IPR034016">
    <property type="entry name" value="M1_APN-typ"/>
</dbReference>
<comment type="cofactor">
    <cofactor evidence="21">
        <name>Zn(2+)</name>
        <dbReference type="ChEBI" id="CHEBI:29105"/>
    </cofactor>
    <text evidence="21">Binds 1 zinc ion per subunit.</text>
</comment>
<dbReference type="GO" id="GO:0005737">
    <property type="term" value="C:cytoplasm"/>
    <property type="evidence" value="ECO:0007669"/>
    <property type="project" value="TreeGrafter"/>
</dbReference>
<dbReference type="GO" id="GO:0005615">
    <property type="term" value="C:extracellular space"/>
    <property type="evidence" value="ECO:0007669"/>
    <property type="project" value="TreeGrafter"/>
</dbReference>
<dbReference type="PRINTS" id="PR00756">
    <property type="entry name" value="ALADIPTASE"/>
</dbReference>
<evidence type="ECO:0000256" key="22">
    <source>
        <dbReference type="PIRSR" id="PIRSR634016-4"/>
    </source>
</evidence>
<feature type="transmembrane region" description="Helical" evidence="23">
    <location>
        <begin position="41"/>
        <end position="66"/>
    </location>
</feature>
<evidence type="ECO:0000256" key="3">
    <source>
        <dbReference type="ARBA" id="ARBA00010136"/>
    </source>
</evidence>
<dbReference type="OrthoDB" id="10031169at2759"/>
<dbReference type="Gene3D" id="1.10.390.10">
    <property type="entry name" value="Neutral Protease Domain 2"/>
    <property type="match status" value="1"/>
</dbReference>
<dbReference type="FunFam" id="1.10.390.10:FF:000006">
    <property type="entry name" value="Puromycin-sensitive aminopeptidase"/>
    <property type="match status" value="1"/>
</dbReference>
<dbReference type="Pfam" id="PF17900">
    <property type="entry name" value="Peptidase_M1_N"/>
    <property type="match status" value="1"/>
</dbReference>
<dbReference type="SUPFAM" id="SSF55486">
    <property type="entry name" value="Metalloproteases ('zincins'), catalytic domain"/>
    <property type="match status" value="1"/>
</dbReference>
<evidence type="ECO:0000259" key="24">
    <source>
        <dbReference type="Pfam" id="PF01433"/>
    </source>
</evidence>
<keyword evidence="6 27" id="KW-0031">Aminopeptidase</keyword>
<dbReference type="GO" id="GO:0005886">
    <property type="term" value="C:plasma membrane"/>
    <property type="evidence" value="ECO:0007669"/>
    <property type="project" value="UniProtKB-SubCell"/>
</dbReference>
<feature type="binding site" evidence="21">
    <location>
        <position position="479"/>
    </location>
    <ligand>
        <name>Zn(2+)</name>
        <dbReference type="ChEBI" id="CHEBI:29105"/>
        <note>catalytic</note>
    </ligand>
</feature>
<keyword evidence="19" id="KW-0325">Glycoprotein</keyword>
<dbReference type="Proteomes" id="UP000192578">
    <property type="component" value="Unassembled WGS sequence"/>
</dbReference>
<evidence type="ECO:0000256" key="12">
    <source>
        <dbReference type="ARBA" id="ARBA00022833"/>
    </source>
</evidence>
<sequence length="1091" mass="120154">MGRGQAFTDHRETEVVKTTTRTTVKPLSSSRETGWMWQARYLPLIILTVLFAGVLAALIGISVLLAQTTAKLNTCNAARPQGVTAAPTVTVGPTGPPVEPEEKLIYRLSEANEGILPTHYDLILQIHVPVTSAADEPIPVADRFTTKGSSVAITLRTTKANVTTITLHARHDVPEGSQSGHLQKFKEGAVTVTEKPISTKSKTIPVTSVEYLKADIIVIHLGEALTATTENITVEYSLKFEFEGFIGDDNEGLYRSQYKKGSDTKYLVTSHFQAYKARRAFPCFDEPGIRSTFTTTLRYPATFLMTRTNTAEVRPAQNWVAPNGTVLWKESVFERTKPMPVYLNAFLVSSADDFKANTVESDLNTPPLPISVIGNADIIAHGAYALAQSQAIMKELAKVYQEPYDWPKLDMVGVPDYNAGATENWGLVVYRESSLMYEPGVSTADQKRGVSAIVSHELSHMIFGNLLTTEWWGDVWLNEGFASYIEYRLMEAANPNWGTKYLFTYWTTKRALESDSQPTTHALHNPAVQTPAQIDAMFDVISYEKGAAVLHMMSGVMREPVFTAALVRYIDRMKGTGSVKYEDLLAELDNVVAPAESSFDLTTHMKNWILKAGYPVLTLTRSAANPGALSFKQTKFTLPIGANDTSIAPDATVWDIPFTLINGGVLGADAVSAAAERTCWLTARSAETLPDECSTVTDALASDDSYLFANVQQNGFYRVNYDRDNWDKIISALSKIDLGADAADFTILHDPISRGQLIDDAFNLAKIGLTPSADITKPGDYSIPMHLVDGYITTETKYGPLASALDNIRYLEQMLRGPTTYPPFSAYMTRLMTPLYESASPWDNAWTDAAEPNATPNSEETYDSVMFNNLIIETACFYEVDGCLKEAVRRFSAWLNLGPDQAFAPGNSSAPLNIIQTKSLALCYGMRSGSSAQWNDMKTLLINSTITNSNKLALLRGMACSDDDSRIEELLELSADGITIRAQDVGSAFSYIARFPKGHALAWNYLQKNWKTLARRSSIIADIGGSLKSNWQLAQLRELYEVALDGKEPRDVPEAAAFERAIARVETNILWTSKYAAQVASLVKTLRQPNP</sequence>
<dbReference type="InterPro" id="IPR045357">
    <property type="entry name" value="Aminopeptidase_N-like_N"/>
</dbReference>
<dbReference type="GO" id="GO:0008270">
    <property type="term" value="F:zinc ion binding"/>
    <property type="evidence" value="ECO:0007669"/>
    <property type="project" value="InterPro"/>
</dbReference>
<evidence type="ECO:0000256" key="2">
    <source>
        <dbReference type="ARBA" id="ARBA00004401"/>
    </source>
</evidence>
<keyword evidence="28" id="KW-1185">Reference proteome</keyword>
<evidence type="ECO:0000313" key="28">
    <source>
        <dbReference type="Proteomes" id="UP000192578"/>
    </source>
</evidence>
<dbReference type="InterPro" id="IPR024571">
    <property type="entry name" value="ERAP1-like_C_dom"/>
</dbReference>
<proteinExistence type="inferred from homology"/>